<evidence type="ECO:0000256" key="1">
    <source>
        <dbReference type="SAM" id="MobiDB-lite"/>
    </source>
</evidence>
<organism evidence="2 3">
    <name type="scientific">Gossypium australe</name>
    <dbReference type="NCBI Taxonomy" id="47621"/>
    <lineage>
        <taxon>Eukaryota</taxon>
        <taxon>Viridiplantae</taxon>
        <taxon>Streptophyta</taxon>
        <taxon>Embryophyta</taxon>
        <taxon>Tracheophyta</taxon>
        <taxon>Spermatophyta</taxon>
        <taxon>Magnoliopsida</taxon>
        <taxon>eudicotyledons</taxon>
        <taxon>Gunneridae</taxon>
        <taxon>Pentapetalae</taxon>
        <taxon>rosids</taxon>
        <taxon>malvids</taxon>
        <taxon>Malvales</taxon>
        <taxon>Malvaceae</taxon>
        <taxon>Malvoideae</taxon>
        <taxon>Gossypium</taxon>
    </lineage>
</organism>
<accession>A0A5B6VXF9</accession>
<evidence type="ECO:0000313" key="2">
    <source>
        <dbReference type="EMBL" id="KAA3473685.1"/>
    </source>
</evidence>
<feature type="compositionally biased region" description="Basic and acidic residues" evidence="1">
    <location>
        <begin position="1"/>
        <end position="11"/>
    </location>
</feature>
<dbReference type="EMBL" id="SMMG02000005">
    <property type="protein sequence ID" value="KAA3473685.1"/>
    <property type="molecule type" value="Genomic_DNA"/>
</dbReference>
<name>A0A5B6VXF9_9ROSI</name>
<proteinExistence type="predicted"/>
<sequence>MSSRFHSDRSNPRSSKLLRARDRHGSPRLRHTGVLGGRESIVRIDHGKDTQACLIAVEGTQPAHTGVPEPICKHAYGPENSFKGQMDPERAVADEVESNAPALEQGTAPSNSRPATND</sequence>
<reference evidence="3" key="1">
    <citation type="journal article" date="2019" name="Plant Biotechnol. J.">
        <title>Genome sequencing of the Australian wild diploid species Gossypium australe highlights disease resistance and delayed gland morphogenesis.</title>
        <authorList>
            <person name="Cai Y."/>
            <person name="Cai X."/>
            <person name="Wang Q."/>
            <person name="Wang P."/>
            <person name="Zhang Y."/>
            <person name="Cai C."/>
            <person name="Xu Y."/>
            <person name="Wang K."/>
            <person name="Zhou Z."/>
            <person name="Wang C."/>
            <person name="Geng S."/>
            <person name="Li B."/>
            <person name="Dong Q."/>
            <person name="Hou Y."/>
            <person name="Wang H."/>
            <person name="Ai P."/>
            <person name="Liu Z."/>
            <person name="Yi F."/>
            <person name="Sun M."/>
            <person name="An G."/>
            <person name="Cheng J."/>
            <person name="Zhang Y."/>
            <person name="Shi Q."/>
            <person name="Xie Y."/>
            <person name="Shi X."/>
            <person name="Chang Y."/>
            <person name="Huang F."/>
            <person name="Chen Y."/>
            <person name="Hong S."/>
            <person name="Mi L."/>
            <person name="Sun Q."/>
            <person name="Zhang L."/>
            <person name="Zhou B."/>
            <person name="Peng R."/>
            <person name="Zhang X."/>
            <person name="Liu F."/>
        </authorList>
    </citation>
    <scope>NUCLEOTIDE SEQUENCE [LARGE SCALE GENOMIC DNA]</scope>
    <source>
        <strain evidence="3">cv. PA1801</strain>
    </source>
</reference>
<keyword evidence="3" id="KW-1185">Reference proteome</keyword>
<protein>
    <submittedName>
        <fullName evidence="2">Glutamate-1-semialdehyde 2,1-aminomutase</fullName>
    </submittedName>
</protein>
<gene>
    <name evidence="2" type="ORF">EPI10_024046</name>
</gene>
<dbReference type="AlphaFoldDB" id="A0A5B6VXF9"/>
<feature type="region of interest" description="Disordered" evidence="1">
    <location>
        <begin position="1"/>
        <end position="34"/>
    </location>
</feature>
<comment type="caution">
    <text evidence="2">The sequence shown here is derived from an EMBL/GenBank/DDBJ whole genome shotgun (WGS) entry which is preliminary data.</text>
</comment>
<evidence type="ECO:0000313" key="3">
    <source>
        <dbReference type="Proteomes" id="UP000325315"/>
    </source>
</evidence>
<feature type="region of interest" description="Disordered" evidence="1">
    <location>
        <begin position="78"/>
        <end position="118"/>
    </location>
</feature>
<feature type="compositionally biased region" description="Polar residues" evidence="1">
    <location>
        <begin position="107"/>
        <end position="118"/>
    </location>
</feature>
<dbReference type="Proteomes" id="UP000325315">
    <property type="component" value="Unassembled WGS sequence"/>
</dbReference>